<dbReference type="EMBL" id="MDEG01000007">
    <property type="protein sequence ID" value="PPU97662.1"/>
    <property type="molecule type" value="Genomic_DNA"/>
</dbReference>
<accession>A0A2S7EWX9</accession>
<reference evidence="2" key="1">
    <citation type="submission" date="2016-08" db="EMBL/GenBank/DDBJ databases">
        <authorList>
            <person name="Merda D."/>
            <person name="Briand M."/>
            <person name="Taghouti G."/>
            <person name="Carrere S."/>
            <person name="Gouzy J."/>
            <person name="Portier P."/>
            <person name="Jacques M.-A."/>
            <person name="Fischer-Le Saux M."/>
        </authorList>
    </citation>
    <scope>NUCLEOTIDE SEQUENCE [LARGE SCALE GENOMIC DNA]</scope>
    <source>
        <strain evidence="2">CFBP1156</strain>
    </source>
</reference>
<protein>
    <submittedName>
        <fullName evidence="1">Uncharacterized protein</fullName>
    </submittedName>
</protein>
<dbReference type="Proteomes" id="UP000238261">
    <property type="component" value="Unassembled WGS sequence"/>
</dbReference>
<evidence type="ECO:0000313" key="1">
    <source>
        <dbReference type="EMBL" id="PPU97662.1"/>
    </source>
</evidence>
<organism evidence="1 2">
    <name type="scientific">Xanthomonas hyacinthi</name>
    <dbReference type="NCBI Taxonomy" id="56455"/>
    <lineage>
        <taxon>Bacteria</taxon>
        <taxon>Pseudomonadati</taxon>
        <taxon>Pseudomonadota</taxon>
        <taxon>Gammaproteobacteria</taxon>
        <taxon>Lysobacterales</taxon>
        <taxon>Lysobacteraceae</taxon>
        <taxon>Xanthomonas</taxon>
    </lineage>
</organism>
<evidence type="ECO:0000313" key="2">
    <source>
        <dbReference type="Proteomes" id="UP000238261"/>
    </source>
</evidence>
<gene>
    <name evidence="1" type="ORF">XhyaCFBP1156_09905</name>
</gene>
<proteinExistence type="predicted"/>
<keyword evidence="2" id="KW-1185">Reference proteome</keyword>
<sequence>MGLRGAGDFRPAAATRHRRVLWSARKETDDAIQEGRAAADGHAPQLLTACEREVKTQEGRYTSAR</sequence>
<dbReference type="RefSeq" id="WP_046979938.1">
    <property type="nucleotide sequence ID" value="NZ_CP043476.1"/>
</dbReference>
<name>A0A2S7EWX9_9XANT</name>
<dbReference type="AlphaFoldDB" id="A0A2S7EWX9"/>
<comment type="caution">
    <text evidence="1">The sequence shown here is derived from an EMBL/GenBank/DDBJ whole genome shotgun (WGS) entry which is preliminary data.</text>
</comment>